<keyword evidence="1" id="KW-0812">Transmembrane</keyword>
<comment type="caution">
    <text evidence="2">The sequence shown here is derived from an EMBL/GenBank/DDBJ whole genome shotgun (WGS) entry which is preliminary data.</text>
</comment>
<evidence type="ECO:0000313" key="2">
    <source>
        <dbReference type="EMBL" id="MFD1530309.1"/>
    </source>
</evidence>
<feature type="transmembrane region" description="Helical" evidence="1">
    <location>
        <begin position="169"/>
        <end position="191"/>
    </location>
</feature>
<evidence type="ECO:0000256" key="1">
    <source>
        <dbReference type="SAM" id="Phobius"/>
    </source>
</evidence>
<keyword evidence="1" id="KW-1133">Transmembrane helix</keyword>
<gene>
    <name evidence="2" type="ORF">ACFSCY_12730</name>
</gene>
<feature type="transmembrane region" description="Helical" evidence="1">
    <location>
        <begin position="137"/>
        <end position="157"/>
    </location>
</feature>
<dbReference type="Pfam" id="PF09490">
    <property type="entry name" value="CbtA"/>
    <property type="match status" value="1"/>
</dbReference>
<feature type="transmembrane region" description="Helical" evidence="1">
    <location>
        <begin position="211"/>
        <end position="229"/>
    </location>
</feature>
<accession>A0ABW4FK29</accession>
<reference evidence="3" key="1">
    <citation type="journal article" date="2019" name="Int. J. Syst. Evol. Microbiol.">
        <title>The Global Catalogue of Microorganisms (GCM) 10K type strain sequencing project: providing services to taxonomists for standard genome sequencing and annotation.</title>
        <authorList>
            <consortium name="The Broad Institute Genomics Platform"/>
            <consortium name="The Broad Institute Genome Sequencing Center for Infectious Disease"/>
            <person name="Wu L."/>
            <person name="Ma J."/>
        </authorList>
    </citation>
    <scope>NUCLEOTIDE SEQUENCE [LARGE SCALE GENOMIC DNA]</scope>
    <source>
        <strain evidence="3">JCM 12165</strain>
    </source>
</reference>
<proteinExistence type="predicted"/>
<dbReference type="Proteomes" id="UP001597145">
    <property type="component" value="Unassembled WGS sequence"/>
</dbReference>
<evidence type="ECO:0000313" key="3">
    <source>
        <dbReference type="Proteomes" id="UP001597145"/>
    </source>
</evidence>
<dbReference type="InterPro" id="IPR012666">
    <property type="entry name" value="CbtA_put"/>
</dbReference>
<dbReference type="RefSeq" id="WP_343980241.1">
    <property type="nucleotide sequence ID" value="NZ_BAAAJG010000011.1"/>
</dbReference>
<keyword evidence="1" id="KW-0472">Membrane</keyword>
<protein>
    <submittedName>
        <fullName evidence="2">CbtA family protein</fullName>
    </submittedName>
</protein>
<feature type="transmembrane region" description="Helical" evidence="1">
    <location>
        <begin position="5"/>
        <end position="27"/>
    </location>
</feature>
<sequence length="243" mass="24498">MVRSLLVRGMVAGLVAGIIAFVFARLVGEPALQGALSYEDALAAASGESGGVAPVSRGTQSGIGLAVAFLVYGVALGGILALVHATVQGRVGALGVRGTAVVVALVGFVSAVLVPFLKYPANPPASSIDGTIGTRTGSYVLLVVLSVALAAAAAVAARRLRTRLGWWNAVLAAAGGYMVVVGLVAVLLPAVAETPADFPATVLYDFRLASLGGHVVLWTVLALVFAELASRSVRAATQRVTQA</sequence>
<keyword evidence="3" id="KW-1185">Reference proteome</keyword>
<name>A0ABW4FK29_9PSEU</name>
<organism evidence="2 3">
    <name type="scientific">Pseudonocardia aurantiaca</name>
    <dbReference type="NCBI Taxonomy" id="75290"/>
    <lineage>
        <taxon>Bacteria</taxon>
        <taxon>Bacillati</taxon>
        <taxon>Actinomycetota</taxon>
        <taxon>Actinomycetes</taxon>
        <taxon>Pseudonocardiales</taxon>
        <taxon>Pseudonocardiaceae</taxon>
        <taxon>Pseudonocardia</taxon>
    </lineage>
</organism>
<feature type="transmembrane region" description="Helical" evidence="1">
    <location>
        <begin position="95"/>
        <end position="117"/>
    </location>
</feature>
<feature type="transmembrane region" description="Helical" evidence="1">
    <location>
        <begin position="63"/>
        <end position="83"/>
    </location>
</feature>
<dbReference type="EMBL" id="JBHUCP010000007">
    <property type="protein sequence ID" value="MFD1530309.1"/>
    <property type="molecule type" value="Genomic_DNA"/>
</dbReference>